<organism evidence="2 3">
    <name type="scientific">Portunus trituberculatus</name>
    <name type="common">Swimming crab</name>
    <name type="synonym">Neptunus trituberculatus</name>
    <dbReference type="NCBI Taxonomy" id="210409"/>
    <lineage>
        <taxon>Eukaryota</taxon>
        <taxon>Metazoa</taxon>
        <taxon>Ecdysozoa</taxon>
        <taxon>Arthropoda</taxon>
        <taxon>Crustacea</taxon>
        <taxon>Multicrustacea</taxon>
        <taxon>Malacostraca</taxon>
        <taxon>Eumalacostraca</taxon>
        <taxon>Eucarida</taxon>
        <taxon>Decapoda</taxon>
        <taxon>Pleocyemata</taxon>
        <taxon>Brachyura</taxon>
        <taxon>Eubrachyura</taxon>
        <taxon>Portunoidea</taxon>
        <taxon>Portunidae</taxon>
        <taxon>Portuninae</taxon>
        <taxon>Portunus</taxon>
    </lineage>
</organism>
<dbReference type="InterPro" id="IPR008942">
    <property type="entry name" value="ENTH_VHS"/>
</dbReference>
<dbReference type="InterPro" id="IPR006569">
    <property type="entry name" value="CID_dom"/>
</dbReference>
<keyword evidence="3" id="KW-1185">Reference proteome</keyword>
<dbReference type="EMBL" id="VSRR010002881">
    <property type="protein sequence ID" value="MPC33672.1"/>
    <property type="molecule type" value="Genomic_DNA"/>
</dbReference>
<accession>A0A5B7EHP9</accession>
<proteinExistence type="predicted"/>
<dbReference type="Proteomes" id="UP000324222">
    <property type="component" value="Unassembled WGS sequence"/>
</dbReference>
<dbReference type="OrthoDB" id="10069473at2759"/>
<comment type="caution">
    <text evidence="2">The sequence shown here is derived from an EMBL/GenBank/DDBJ whole genome shotgun (WGS) entry which is preliminary data.</text>
</comment>
<evidence type="ECO:0000313" key="3">
    <source>
        <dbReference type="Proteomes" id="UP000324222"/>
    </source>
</evidence>
<reference evidence="2 3" key="1">
    <citation type="submission" date="2019-05" db="EMBL/GenBank/DDBJ databases">
        <title>Another draft genome of Portunus trituberculatus and its Hox gene families provides insights of decapod evolution.</title>
        <authorList>
            <person name="Jeong J.-H."/>
            <person name="Song I."/>
            <person name="Kim S."/>
            <person name="Choi T."/>
            <person name="Kim D."/>
            <person name="Ryu S."/>
            <person name="Kim W."/>
        </authorList>
    </citation>
    <scope>NUCLEOTIDE SEQUENCE [LARGE SCALE GENOMIC DNA]</scope>
    <source>
        <tissue evidence="2">Muscle</tissue>
    </source>
</reference>
<name>A0A5B7EHP9_PORTR</name>
<gene>
    <name evidence="2" type="primary">RPRD2_1</name>
    <name evidence="2" type="ORF">E2C01_027030</name>
</gene>
<protein>
    <submittedName>
        <fullName evidence="2">Regulation of nuclear pre-mRNA domain-containing protein 2</fullName>
    </submittedName>
</protein>
<dbReference type="Gene3D" id="1.25.40.90">
    <property type="match status" value="1"/>
</dbReference>
<feature type="domain" description="CID" evidence="1">
    <location>
        <begin position="13"/>
        <end position="56"/>
    </location>
</feature>
<dbReference type="AlphaFoldDB" id="A0A5B7EHP9"/>
<sequence>MSKVKEPKMDSRSLEKRLSVVRETSEDIQSLSRWCLQHKNHHHSIIHAWSRAVRKCEYILVSFLVYITGMEEGNKCMYE</sequence>
<evidence type="ECO:0000259" key="1">
    <source>
        <dbReference type="Pfam" id="PF04818"/>
    </source>
</evidence>
<evidence type="ECO:0000313" key="2">
    <source>
        <dbReference type="EMBL" id="MPC33672.1"/>
    </source>
</evidence>
<dbReference type="Pfam" id="PF04818">
    <property type="entry name" value="CID"/>
    <property type="match status" value="1"/>
</dbReference>